<dbReference type="HOGENOM" id="CLU_2922273_0_0_1"/>
<proteinExistence type="predicted"/>
<keyword evidence="1" id="KW-1133">Transmembrane helix</keyword>
<dbReference type="AlphaFoldDB" id="J4UUW9"/>
<evidence type="ECO:0000256" key="1">
    <source>
        <dbReference type="SAM" id="Phobius"/>
    </source>
</evidence>
<gene>
    <name evidence="2" type="ORF">BBA_00711</name>
</gene>
<feature type="transmembrane region" description="Helical" evidence="1">
    <location>
        <begin position="12"/>
        <end position="31"/>
    </location>
</feature>
<dbReference type="EMBL" id="JH725151">
    <property type="protein sequence ID" value="EJP69842.1"/>
    <property type="molecule type" value="Genomic_DNA"/>
</dbReference>
<organism evidence="2 3">
    <name type="scientific">Beauveria bassiana (strain ARSEF 2860)</name>
    <name type="common">White muscardine disease fungus</name>
    <name type="synonym">Tritirachium shiotae</name>
    <dbReference type="NCBI Taxonomy" id="655819"/>
    <lineage>
        <taxon>Eukaryota</taxon>
        <taxon>Fungi</taxon>
        <taxon>Dikarya</taxon>
        <taxon>Ascomycota</taxon>
        <taxon>Pezizomycotina</taxon>
        <taxon>Sordariomycetes</taxon>
        <taxon>Hypocreomycetidae</taxon>
        <taxon>Hypocreales</taxon>
        <taxon>Cordycipitaceae</taxon>
        <taxon>Beauveria</taxon>
    </lineage>
</organism>
<protein>
    <submittedName>
        <fullName evidence="2">Uncharacterized protein</fullName>
    </submittedName>
</protein>
<keyword evidence="1" id="KW-0812">Transmembrane</keyword>
<accession>J4UUW9</accession>
<reference evidence="2 3" key="1">
    <citation type="journal article" date="2012" name="Sci. Rep.">
        <title>Genomic perspectives on the evolution of fungal entomopathogenicity in Beauveria bassiana.</title>
        <authorList>
            <person name="Xiao G."/>
            <person name="Ying S.H."/>
            <person name="Zheng P."/>
            <person name="Wang Z.L."/>
            <person name="Zhang S."/>
            <person name="Xie X.Q."/>
            <person name="Shang Y."/>
            <person name="St Leger R.J."/>
            <person name="Zhao G.P."/>
            <person name="Wang C."/>
            <person name="Feng M.G."/>
        </authorList>
    </citation>
    <scope>NUCLEOTIDE SEQUENCE [LARGE SCALE GENOMIC DNA]</scope>
    <source>
        <strain evidence="2 3">ARSEF 2860</strain>
    </source>
</reference>
<dbReference type="STRING" id="655819.J4UUW9"/>
<dbReference type="GeneID" id="19883723"/>
<dbReference type="InParanoid" id="J4UUW9"/>
<keyword evidence="3" id="KW-1185">Reference proteome</keyword>
<name>J4UUW9_BEAB2</name>
<sequence>MAATVDPATRKRVLRGIALSLLLDLISFTFYRDSEAPALLTPSSMAARRPYCSEISRYSFS</sequence>
<keyword evidence="1" id="KW-0472">Membrane</keyword>
<evidence type="ECO:0000313" key="3">
    <source>
        <dbReference type="Proteomes" id="UP000002762"/>
    </source>
</evidence>
<evidence type="ECO:0000313" key="2">
    <source>
        <dbReference type="EMBL" id="EJP69842.1"/>
    </source>
</evidence>
<dbReference type="Proteomes" id="UP000002762">
    <property type="component" value="Unassembled WGS sequence"/>
</dbReference>
<dbReference type="RefSeq" id="XP_008594030.1">
    <property type="nucleotide sequence ID" value="XM_008595808.1"/>
</dbReference>